<proteinExistence type="predicted"/>
<evidence type="ECO:0000313" key="4">
    <source>
        <dbReference type="Proteomes" id="UP000198546"/>
    </source>
</evidence>
<reference evidence="3 4" key="1">
    <citation type="submission" date="2016-10" db="EMBL/GenBank/DDBJ databases">
        <authorList>
            <person name="de Groot N.N."/>
        </authorList>
    </citation>
    <scope>NUCLEOTIDE SEQUENCE [LARGE SCALE GENOMIC DNA]</scope>
    <source>
        <strain evidence="3 4">MON 2.2</strain>
    </source>
</reference>
<feature type="region of interest" description="Disordered" evidence="1">
    <location>
        <begin position="241"/>
        <end position="264"/>
    </location>
</feature>
<dbReference type="InterPro" id="IPR029063">
    <property type="entry name" value="SAM-dependent_MTases_sf"/>
</dbReference>
<accession>A0A1G6ZLX7</accession>
<dbReference type="Proteomes" id="UP000198546">
    <property type="component" value="Chromosome i"/>
</dbReference>
<evidence type="ECO:0000256" key="1">
    <source>
        <dbReference type="SAM" id="MobiDB-lite"/>
    </source>
</evidence>
<dbReference type="Pfam" id="PF08241">
    <property type="entry name" value="Methyltransf_11"/>
    <property type="match status" value="1"/>
</dbReference>
<evidence type="ECO:0000313" key="3">
    <source>
        <dbReference type="EMBL" id="SDE02805.1"/>
    </source>
</evidence>
<dbReference type="Gene3D" id="3.40.50.150">
    <property type="entry name" value="Vaccinia Virus protein VP39"/>
    <property type="match status" value="1"/>
</dbReference>
<organism evidence="3 4">
    <name type="scientific">Auraticoccus monumenti</name>
    <dbReference type="NCBI Taxonomy" id="675864"/>
    <lineage>
        <taxon>Bacteria</taxon>
        <taxon>Bacillati</taxon>
        <taxon>Actinomycetota</taxon>
        <taxon>Actinomycetes</taxon>
        <taxon>Propionibacteriales</taxon>
        <taxon>Propionibacteriaceae</taxon>
        <taxon>Auraticoccus</taxon>
    </lineage>
</organism>
<dbReference type="PANTHER" id="PTHR43591">
    <property type="entry name" value="METHYLTRANSFERASE"/>
    <property type="match status" value="1"/>
</dbReference>
<protein>
    <submittedName>
        <fullName evidence="3">Methyltransferase domain-containing protein</fullName>
    </submittedName>
</protein>
<dbReference type="InterPro" id="IPR013216">
    <property type="entry name" value="Methyltransf_11"/>
</dbReference>
<dbReference type="GO" id="GO:0008757">
    <property type="term" value="F:S-adenosylmethionine-dependent methyltransferase activity"/>
    <property type="evidence" value="ECO:0007669"/>
    <property type="project" value="InterPro"/>
</dbReference>
<dbReference type="EMBL" id="LT629688">
    <property type="protein sequence ID" value="SDE02805.1"/>
    <property type="molecule type" value="Genomic_DNA"/>
</dbReference>
<dbReference type="AlphaFoldDB" id="A0A1G6ZLX7"/>
<sequence length="302" mass="32462">MTTYQHPLAYLLAMEGLALLRGWSGERDEAFTRDRLAEVRRLLDDPSLTSHPGVRVARGSAAEGYRQWAPGYDQPNGLFDLDEPFVAEVVDPLPPGVALDAACGTGRLTELLHRRGHRVVGVDASPEMLELARSRVPGARFEVGDLTRLPLPDASVDLAVCGLALSHLPDLGPAVAELARVLRPSGHLVVTDVHHELVRRGSVVPSLGPGGEPGLVPTYQHTPGDFLRAALPRGLEVRRCEEPGASREEVSPSATGPAPATEGADLGQWDVWPWSLMPLLPAATAAAWDTPSTILWHFQRAA</sequence>
<dbReference type="GO" id="GO:0032259">
    <property type="term" value="P:methylation"/>
    <property type="evidence" value="ECO:0007669"/>
    <property type="project" value="UniProtKB-KW"/>
</dbReference>
<dbReference type="SUPFAM" id="SSF53335">
    <property type="entry name" value="S-adenosyl-L-methionine-dependent methyltransferases"/>
    <property type="match status" value="1"/>
</dbReference>
<evidence type="ECO:0000259" key="2">
    <source>
        <dbReference type="Pfam" id="PF08241"/>
    </source>
</evidence>
<name>A0A1G6ZLX7_9ACTN</name>
<gene>
    <name evidence="3" type="ORF">SAMN04489747_2315</name>
</gene>
<dbReference type="CDD" id="cd02440">
    <property type="entry name" value="AdoMet_MTases"/>
    <property type="match status" value="1"/>
</dbReference>
<keyword evidence="4" id="KW-1185">Reference proteome</keyword>
<keyword evidence="3" id="KW-0808">Transferase</keyword>
<feature type="domain" description="Methyltransferase type 11" evidence="2">
    <location>
        <begin position="99"/>
        <end position="190"/>
    </location>
</feature>
<keyword evidence="3" id="KW-0489">Methyltransferase</keyword>
<dbReference type="RefSeq" id="WP_197679012.1">
    <property type="nucleotide sequence ID" value="NZ_LT629688.1"/>
</dbReference>
<dbReference type="STRING" id="675864.SAMN04489747_2315"/>
<feature type="compositionally biased region" description="Basic and acidic residues" evidence="1">
    <location>
        <begin position="241"/>
        <end position="250"/>
    </location>
</feature>